<name>A0A2N5GR99_9BACI</name>
<dbReference type="AlphaFoldDB" id="A0A2N5GR99"/>
<organism evidence="2 4">
    <name type="scientific">Bacillus canaveralius</name>
    <dbReference type="NCBI Taxonomy" id="1403243"/>
    <lineage>
        <taxon>Bacteria</taxon>
        <taxon>Bacillati</taxon>
        <taxon>Bacillota</taxon>
        <taxon>Bacilli</taxon>
        <taxon>Bacillales</taxon>
        <taxon>Bacillaceae</taxon>
        <taxon>Bacillus</taxon>
    </lineage>
</organism>
<comment type="caution">
    <text evidence="2">The sequence shown here is derived from an EMBL/GenBank/DDBJ whole genome shotgun (WGS) entry which is preliminary data.</text>
</comment>
<keyword evidence="1" id="KW-0472">Membrane</keyword>
<accession>A0A2N5GR99</accession>
<evidence type="ECO:0000313" key="5">
    <source>
        <dbReference type="Proteomes" id="UP000235114"/>
    </source>
</evidence>
<evidence type="ECO:0000313" key="2">
    <source>
        <dbReference type="EMBL" id="PLR85943.1"/>
    </source>
</evidence>
<evidence type="ECO:0008006" key="6">
    <source>
        <dbReference type="Google" id="ProtNLM"/>
    </source>
</evidence>
<evidence type="ECO:0000313" key="4">
    <source>
        <dbReference type="Proteomes" id="UP000234951"/>
    </source>
</evidence>
<evidence type="ECO:0000313" key="3">
    <source>
        <dbReference type="EMBL" id="PLS00062.1"/>
    </source>
</evidence>
<keyword evidence="5" id="KW-1185">Reference proteome</keyword>
<dbReference type="Proteomes" id="UP000235114">
    <property type="component" value="Unassembled WGS sequence"/>
</dbReference>
<dbReference type="EMBL" id="PGVD01000013">
    <property type="protein sequence ID" value="PLS00062.1"/>
    <property type="molecule type" value="Genomic_DNA"/>
</dbReference>
<dbReference type="RefSeq" id="WP_101575607.1">
    <property type="nucleotide sequence ID" value="NZ_PGVA01000004.1"/>
</dbReference>
<dbReference type="EMBL" id="PGVA01000004">
    <property type="protein sequence ID" value="PLR85943.1"/>
    <property type="molecule type" value="Genomic_DNA"/>
</dbReference>
<proteinExistence type="predicted"/>
<reference evidence="2 4" key="1">
    <citation type="submission" date="2017-11" db="EMBL/GenBank/DDBJ databases">
        <title>Comparitive Functional Genomics of Dry Heat Resistant strains isolated from the Viking Spacecraft.</title>
        <authorList>
            <person name="Seuylemezian A."/>
            <person name="Cooper K."/>
            <person name="Vaishampayan P."/>
        </authorList>
    </citation>
    <scope>NUCLEOTIDE SEQUENCE [LARGE SCALE GENOMIC DNA]</scope>
    <source>
        <strain evidence="2 4">M4.6</strain>
    </source>
</reference>
<dbReference type="Proteomes" id="UP000234951">
    <property type="component" value="Unassembled WGS sequence"/>
</dbReference>
<feature type="transmembrane region" description="Helical" evidence="1">
    <location>
        <begin position="6"/>
        <end position="22"/>
    </location>
</feature>
<gene>
    <name evidence="2" type="ORF">CU635_02595</name>
    <name evidence="3" type="ORF">CVD25_04305</name>
</gene>
<sequence>MEYLMLGMLALSILLIIVSIFLKDPHKEIRDELDEFSLQQMQEIYQIKKKLAVLEEELLVYEDLQPSFVPERREVHAILKNQVISLAQQGLTTQQIARQSSLSTSEVDSILQELG</sequence>
<dbReference type="OrthoDB" id="2454584at2"/>
<reference evidence="3 5" key="2">
    <citation type="submission" date="2017-12" db="EMBL/GenBank/DDBJ databases">
        <title>Comparative Functional Genomics of Dry Heat Resistant strains isolated from the Viking Spacecraft.</title>
        <authorList>
            <person name="Seuylemezian A."/>
            <person name="Cooper K."/>
            <person name="Vaishampayan P."/>
        </authorList>
    </citation>
    <scope>NUCLEOTIDE SEQUENCE [LARGE SCALE GENOMIC DNA]</scope>
    <source>
        <strain evidence="3 5">ATCC 29669</strain>
    </source>
</reference>
<keyword evidence="1" id="KW-1133">Transmembrane helix</keyword>
<evidence type="ECO:0000256" key="1">
    <source>
        <dbReference type="SAM" id="Phobius"/>
    </source>
</evidence>
<keyword evidence="1" id="KW-0812">Transmembrane</keyword>
<protein>
    <recommendedName>
        <fullName evidence="6">Resolvase HTH domain-containing protein</fullName>
    </recommendedName>
</protein>